<name>A0A8K0ABA8_BRALA</name>
<comment type="similarity">
    <text evidence="1">Belongs to the HEBP family.</text>
</comment>
<dbReference type="AlphaFoldDB" id="A0A8K0ABA8"/>
<dbReference type="Gene3D" id="3.20.80.10">
    <property type="entry name" value="Regulatory factor, effector binding domain"/>
    <property type="match status" value="1"/>
</dbReference>
<dbReference type="PANTHER" id="PTHR11220:SF1">
    <property type="entry name" value="HEME-BINDING PROTEIN 2"/>
    <property type="match status" value="1"/>
</dbReference>
<sequence length="205" mass="23700">MMRYYLLALGCVVLIKAVVGSQGDFCNLECPEFDSVRSTSDYEVRRYSDTKWVSTKVSSMNYGIASMRGFWKLFAYIGGENEAGVKIEMTQPVLIKIPEETSWWLWKEYTVSFMLPREHWDSPPTPTNTDVYIDHMPETTAYVKSYGGWANGWNTNSNRQEVEQKLTEAGETFEDSFYYSAAYNAPFEMTNRHNEVWVMSSNGRK</sequence>
<feature type="signal peptide" evidence="2">
    <location>
        <begin position="1"/>
        <end position="23"/>
    </location>
</feature>
<keyword evidence="2" id="KW-0732">Signal</keyword>
<protein>
    <submittedName>
        <fullName evidence="3">HEBP2 protein</fullName>
    </submittedName>
</protein>
<keyword evidence="4" id="KW-1185">Reference proteome</keyword>
<gene>
    <name evidence="3" type="primary">HEBP2</name>
    <name evidence="3" type="ORF">BLAG_LOCUS23892</name>
</gene>
<evidence type="ECO:0000313" key="4">
    <source>
        <dbReference type="Proteomes" id="UP000838412"/>
    </source>
</evidence>
<dbReference type="GO" id="GO:0020037">
    <property type="term" value="F:heme binding"/>
    <property type="evidence" value="ECO:0007669"/>
    <property type="project" value="TreeGrafter"/>
</dbReference>
<proteinExistence type="inferred from homology"/>
<dbReference type="EMBL" id="OV696693">
    <property type="protein sequence ID" value="CAH1272174.1"/>
    <property type="molecule type" value="Genomic_DNA"/>
</dbReference>
<dbReference type="Proteomes" id="UP000838412">
    <property type="component" value="Chromosome 8"/>
</dbReference>
<feature type="chain" id="PRO_5035431785" evidence="2">
    <location>
        <begin position="24"/>
        <end position="205"/>
    </location>
</feature>
<dbReference type="PANTHER" id="PTHR11220">
    <property type="entry name" value="HEME-BINDING PROTEIN-RELATED"/>
    <property type="match status" value="1"/>
</dbReference>
<accession>A0A8K0ABA8</accession>
<dbReference type="Pfam" id="PF04832">
    <property type="entry name" value="SOUL"/>
    <property type="match status" value="1"/>
</dbReference>
<reference evidence="3" key="1">
    <citation type="submission" date="2022-01" db="EMBL/GenBank/DDBJ databases">
        <authorList>
            <person name="Braso-Vives M."/>
        </authorList>
    </citation>
    <scope>NUCLEOTIDE SEQUENCE</scope>
</reference>
<dbReference type="FunFam" id="3.20.80.10:FF:000002">
    <property type="entry name" value="Heme-binding protein 2"/>
    <property type="match status" value="1"/>
</dbReference>
<dbReference type="InterPro" id="IPR011256">
    <property type="entry name" value="Reg_factor_effector_dom_sf"/>
</dbReference>
<dbReference type="OrthoDB" id="6424451at2759"/>
<evidence type="ECO:0000256" key="2">
    <source>
        <dbReference type="SAM" id="SignalP"/>
    </source>
</evidence>
<dbReference type="InterPro" id="IPR006917">
    <property type="entry name" value="SOUL_heme-bd"/>
</dbReference>
<dbReference type="SUPFAM" id="SSF55136">
    <property type="entry name" value="Probable bacterial effector-binding domain"/>
    <property type="match status" value="1"/>
</dbReference>
<organism evidence="3 4">
    <name type="scientific">Branchiostoma lanceolatum</name>
    <name type="common">Common lancelet</name>
    <name type="synonym">Amphioxus lanceolatum</name>
    <dbReference type="NCBI Taxonomy" id="7740"/>
    <lineage>
        <taxon>Eukaryota</taxon>
        <taxon>Metazoa</taxon>
        <taxon>Chordata</taxon>
        <taxon>Cephalochordata</taxon>
        <taxon>Leptocardii</taxon>
        <taxon>Amphioxiformes</taxon>
        <taxon>Branchiostomatidae</taxon>
        <taxon>Branchiostoma</taxon>
    </lineage>
</organism>
<evidence type="ECO:0000256" key="1">
    <source>
        <dbReference type="ARBA" id="ARBA00009817"/>
    </source>
</evidence>
<evidence type="ECO:0000313" key="3">
    <source>
        <dbReference type="EMBL" id="CAH1272174.1"/>
    </source>
</evidence>